<feature type="domain" description="Ketoreductase" evidence="5">
    <location>
        <begin position="37"/>
        <end position="227"/>
    </location>
</feature>
<dbReference type="PRINTS" id="PR00080">
    <property type="entry name" value="SDRFAMILY"/>
</dbReference>
<dbReference type="PRINTS" id="PR00081">
    <property type="entry name" value="GDHRDH"/>
</dbReference>
<comment type="caution">
    <text evidence="6">The sequence shown here is derived from an EMBL/GenBank/DDBJ whole genome shotgun (WGS) entry which is preliminary data.</text>
</comment>
<keyword evidence="4" id="KW-1133">Transmembrane helix</keyword>
<dbReference type="SMART" id="SM00822">
    <property type="entry name" value="PKS_KR"/>
    <property type="match status" value="1"/>
</dbReference>
<evidence type="ECO:0000256" key="2">
    <source>
        <dbReference type="ARBA" id="ARBA00023002"/>
    </source>
</evidence>
<evidence type="ECO:0000313" key="6">
    <source>
        <dbReference type="EMBL" id="DBA00814.1"/>
    </source>
</evidence>
<protein>
    <recommendedName>
        <fullName evidence="5">Ketoreductase domain-containing protein</fullName>
    </recommendedName>
</protein>
<reference evidence="6" key="2">
    <citation type="journal article" date="2023" name="Microbiol Resour">
        <title>Decontamination and Annotation of the Draft Genome Sequence of the Oomycete Lagenidium giganteum ARSEF 373.</title>
        <authorList>
            <person name="Morgan W.R."/>
            <person name="Tartar A."/>
        </authorList>
    </citation>
    <scope>NUCLEOTIDE SEQUENCE</scope>
    <source>
        <strain evidence="6">ARSEF 373</strain>
    </source>
</reference>
<dbReference type="Gene3D" id="3.40.50.720">
    <property type="entry name" value="NAD(P)-binding Rossmann-like Domain"/>
    <property type="match status" value="1"/>
</dbReference>
<gene>
    <name evidence="6" type="ORF">N0F65_004719</name>
</gene>
<dbReference type="EMBL" id="DAKRPA010000058">
    <property type="protein sequence ID" value="DBA00814.1"/>
    <property type="molecule type" value="Genomic_DNA"/>
</dbReference>
<dbReference type="Proteomes" id="UP001146120">
    <property type="component" value="Unassembled WGS sequence"/>
</dbReference>
<reference evidence="6" key="1">
    <citation type="submission" date="2022-11" db="EMBL/GenBank/DDBJ databases">
        <authorList>
            <person name="Morgan W.R."/>
            <person name="Tartar A."/>
        </authorList>
    </citation>
    <scope>NUCLEOTIDE SEQUENCE</scope>
    <source>
        <strain evidence="6">ARSEF 373</strain>
    </source>
</reference>
<evidence type="ECO:0000256" key="3">
    <source>
        <dbReference type="RuleBase" id="RU000363"/>
    </source>
</evidence>
<keyword evidence="2" id="KW-0560">Oxidoreductase</keyword>
<dbReference type="InterPro" id="IPR020904">
    <property type="entry name" value="Sc_DH/Rdtase_CS"/>
</dbReference>
<evidence type="ECO:0000256" key="1">
    <source>
        <dbReference type="ARBA" id="ARBA00006484"/>
    </source>
</evidence>
<dbReference type="Pfam" id="PF00106">
    <property type="entry name" value="adh_short"/>
    <property type="match status" value="1"/>
</dbReference>
<accession>A0AAV2Z5L1</accession>
<dbReference type="AlphaFoldDB" id="A0AAV2Z5L1"/>
<proteinExistence type="inferred from homology"/>
<dbReference type="InterPro" id="IPR036291">
    <property type="entry name" value="NAD(P)-bd_dom_sf"/>
</dbReference>
<dbReference type="PANTHER" id="PTHR24322:SF736">
    <property type="entry name" value="RETINOL DEHYDROGENASE 10"/>
    <property type="match status" value="1"/>
</dbReference>
<dbReference type="GO" id="GO:0016616">
    <property type="term" value="F:oxidoreductase activity, acting on the CH-OH group of donors, NAD or NADP as acceptor"/>
    <property type="evidence" value="ECO:0007669"/>
    <property type="project" value="TreeGrafter"/>
</dbReference>
<dbReference type="PANTHER" id="PTHR24322">
    <property type="entry name" value="PKSB"/>
    <property type="match status" value="1"/>
</dbReference>
<keyword evidence="4" id="KW-0472">Membrane</keyword>
<feature type="transmembrane region" description="Helical" evidence="4">
    <location>
        <begin position="6"/>
        <end position="25"/>
    </location>
</feature>
<evidence type="ECO:0000313" key="7">
    <source>
        <dbReference type="Proteomes" id="UP001146120"/>
    </source>
</evidence>
<comment type="similarity">
    <text evidence="1 3">Belongs to the short-chain dehydrogenases/reductases (SDR) family.</text>
</comment>
<keyword evidence="7" id="KW-1185">Reference proteome</keyword>
<dbReference type="InterPro" id="IPR002347">
    <property type="entry name" value="SDR_fam"/>
</dbReference>
<organism evidence="6 7">
    <name type="scientific">Lagenidium giganteum</name>
    <dbReference type="NCBI Taxonomy" id="4803"/>
    <lineage>
        <taxon>Eukaryota</taxon>
        <taxon>Sar</taxon>
        <taxon>Stramenopiles</taxon>
        <taxon>Oomycota</taxon>
        <taxon>Peronosporomycetes</taxon>
        <taxon>Pythiales</taxon>
        <taxon>Pythiaceae</taxon>
    </lineage>
</organism>
<keyword evidence="4" id="KW-0812">Transmembrane</keyword>
<dbReference type="SUPFAM" id="SSF51735">
    <property type="entry name" value="NAD(P)-binding Rossmann-fold domains"/>
    <property type="match status" value="1"/>
</dbReference>
<evidence type="ECO:0000256" key="4">
    <source>
        <dbReference type="SAM" id="Phobius"/>
    </source>
</evidence>
<dbReference type="PROSITE" id="PS00061">
    <property type="entry name" value="ADH_SHORT"/>
    <property type="match status" value="1"/>
</dbReference>
<dbReference type="InterPro" id="IPR057326">
    <property type="entry name" value="KR_dom"/>
</dbReference>
<evidence type="ECO:0000259" key="5">
    <source>
        <dbReference type="SMART" id="SM00822"/>
    </source>
</evidence>
<sequence length="342" mass="36843">MEDVNAILPVVVAVVAVAVSLWLVLRAARRPFNLDGKVIVITGAASGIGRCLACMLHARTREATLVLLDIDAVALKSLQSQLEANGSKGAAARVRVYECDVSSDSHVKETIARVLKDVAPKPVAVLVNNAGVVNGKRIADLAPADVKKTFGVNVFAHYWLVMELLPSLKSAPEALIVTISSVMSFAPSVGLSDYCASKAAVSSFHDSLRVIVILMIEPVRMELWREQMTHVRTLVVCPGAVDTGMFEGIFDGASLMERFAKAFITLLPVETVARNIYTAMVRGDEKIISCANGWRGLLFPWLPVILQVLPVPLSDRVIALAGGYRGMDTFVGRHKASTNAKK</sequence>
<name>A0AAV2Z5L1_9STRA</name>